<dbReference type="Gene3D" id="1.10.155.10">
    <property type="entry name" value="Chemotaxis receptor methyltransferase CheR, N-terminal domain"/>
    <property type="match status" value="1"/>
</dbReference>
<keyword evidence="9" id="KW-1185">Reference proteome</keyword>
<protein>
    <recommendedName>
        <fullName evidence="5">Chemotaxis protein methyltransferase</fullName>
        <ecNumber evidence="5">2.1.1.80</ecNumber>
    </recommendedName>
</protein>
<evidence type="ECO:0000256" key="4">
    <source>
        <dbReference type="ARBA" id="ARBA00022691"/>
    </source>
</evidence>
<reference evidence="8 9" key="1">
    <citation type="submission" date="2016-11" db="EMBL/GenBank/DDBJ databases">
        <authorList>
            <person name="Jaros S."/>
            <person name="Januszkiewicz K."/>
            <person name="Wedrychowicz H."/>
        </authorList>
    </citation>
    <scope>NUCLEOTIDE SEQUENCE [LARGE SCALE GENOMIC DNA]</scope>
    <source>
        <strain evidence="8 9">CGMCC 1.7049</strain>
    </source>
</reference>
<dbReference type="Proteomes" id="UP000199758">
    <property type="component" value="Unassembled WGS sequence"/>
</dbReference>
<dbReference type="AlphaFoldDB" id="A0A1M5S7P9"/>
<evidence type="ECO:0000256" key="1">
    <source>
        <dbReference type="ARBA" id="ARBA00001541"/>
    </source>
</evidence>
<dbReference type="GO" id="GO:0008983">
    <property type="term" value="F:protein-glutamate O-methyltransferase activity"/>
    <property type="evidence" value="ECO:0007669"/>
    <property type="project" value="UniProtKB-EC"/>
</dbReference>
<dbReference type="PROSITE" id="PS50123">
    <property type="entry name" value="CHER"/>
    <property type="match status" value="1"/>
</dbReference>
<keyword evidence="2 5" id="KW-0489">Methyltransferase</keyword>
<comment type="function">
    <text evidence="5">Methylation of the membrane-bound methyl-accepting chemotaxis proteins (MCP) to form gamma-glutamyl methyl ester residues in MCP.</text>
</comment>
<dbReference type="PANTHER" id="PTHR24422:SF26">
    <property type="entry name" value="CHEMOTAXIS PROTEIN METHYLTRANSFERASE"/>
    <property type="match status" value="1"/>
</dbReference>
<comment type="catalytic activity">
    <reaction evidence="1 5">
        <text>L-glutamyl-[protein] + S-adenosyl-L-methionine = [protein]-L-glutamate 5-O-methyl ester + S-adenosyl-L-homocysteine</text>
        <dbReference type="Rhea" id="RHEA:24452"/>
        <dbReference type="Rhea" id="RHEA-COMP:10208"/>
        <dbReference type="Rhea" id="RHEA-COMP:10311"/>
        <dbReference type="ChEBI" id="CHEBI:29973"/>
        <dbReference type="ChEBI" id="CHEBI:57856"/>
        <dbReference type="ChEBI" id="CHEBI:59789"/>
        <dbReference type="ChEBI" id="CHEBI:82795"/>
        <dbReference type="EC" id="2.1.1.80"/>
    </reaction>
</comment>
<gene>
    <name evidence="8" type="ORF">SAMN04488068_0003</name>
</gene>
<dbReference type="InterPro" id="IPR050903">
    <property type="entry name" value="Bact_Chemotaxis_MeTrfase"/>
</dbReference>
<feature type="binding site" evidence="6">
    <location>
        <position position="147"/>
    </location>
    <ligand>
        <name>S-adenosyl-L-methionine</name>
        <dbReference type="ChEBI" id="CHEBI:59789"/>
    </ligand>
</feature>
<keyword evidence="4 5" id="KW-0949">S-adenosyl-L-methionine</keyword>
<dbReference type="EC" id="2.1.1.80" evidence="5"/>
<proteinExistence type="predicted"/>
<feature type="binding site" evidence="6">
    <location>
        <begin position="205"/>
        <end position="206"/>
    </location>
    <ligand>
        <name>S-adenosyl-L-methionine</name>
        <dbReference type="ChEBI" id="CHEBI:59789"/>
    </ligand>
</feature>
<feature type="domain" description="CheR-type methyltransferase" evidence="7">
    <location>
        <begin position="7"/>
        <end position="278"/>
    </location>
</feature>
<dbReference type="GO" id="GO:0032259">
    <property type="term" value="P:methylation"/>
    <property type="evidence" value="ECO:0007669"/>
    <property type="project" value="UniProtKB-KW"/>
</dbReference>
<dbReference type="InterPro" id="IPR022641">
    <property type="entry name" value="CheR_N"/>
</dbReference>
<feature type="binding site" evidence="6">
    <location>
        <position position="90"/>
    </location>
    <ligand>
        <name>S-adenosyl-L-methionine</name>
        <dbReference type="ChEBI" id="CHEBI:59789"/>
    </ligand>
</feature>
<dbReference type="Gene3D" id="3.40.50.150">
    <property type="entry name" value="Vaccinia Virus protein VP39"/>
    <property type="match status" value="1"/>
</dbReference>
<dbReference type="SUPFAM" id="SSF53335">
    <property type="entry name" value="S-adenosyl-L-methionine-dependent methyltransferases"/>
    <property type="match status" value="1"/>
</dbReference>
<dbReference type="PRINTS" id="PR00996">
    <property type="entry name" value="CHERMTFRASE"/>
</dbReference>
<evidence type="ECO:0000313" key="8">
    <source>
        <dbReference type="EMBL" id="SHH34499.1"/>
    </source>
</evidence>
<dbReference type="CDD" id="cd02440">
    <property type="entry name" value="AdoMet_MTases"/>
    <property type="match status" value="1"/>
</dbReference>
<dbReference type="SUPFAM" id="SSF47757">
    <property type="entry name" value="Chemotaxis receptor methyltransferase CheR, N-terminal domain"/>
    <property type="match status" value="1"/>
</dbReference>
<dbReference type="InterPro" id="IPR029063">
    <property type="entry name" value="SAM-dependent_MTases_sf"/>
</dbReference>
<feature type="binding site" evidence="6">
    <location>
        <position position="124"/>
    </location>
    <ligand>
        <name>S-adenosyl-L-methionine</name>
        <dbReference type="ChEBI" id="CHEBI:59789"/>
    </ligand>
</feature>
<evidence type="ECO:0000256" key="6">
    <source>
        <dbReference type="PIRSR" id="PIRSR000410-1"/>
    </source>
</evidence>
<evidence type="ECO:0000256" key="3">
    <source>
        <dbReference type="ARBA" id="ARBA00022679"/>
    </source>
</evidence>
<feature type="binding site" evidence="6">
    <location>
        <begin position="222"/>
        <end position="223"/>
    </location>
    <ligand>
        <name>S-adenosyl-L-methionine</name>
        <dbReference type="ChEBI" id="CHEBI:59789"/>
    </ligand>
</feature>
<name>A0A1M5S7P9_9GAMM</name>
<evidence type="ECO:0000259" key="7">
    <source>
        <dbReference type="PROSITE" id="PS50123"/>
    </source>
</evidence>
<feature type="binding site" evidence="6">
    <location>
        <position position="86"/>
    </location>
    <ligand>
        <name>S-adenosyl-L-methionine</name>
        <dbReference type="ChEBI" id="CHEBI:59789"/>
    </ligand>
</feature>
<accession>A0A1M5S7P9</accession>
<sequence>MPGTNKLIYESPDLSPSEFELFRKLIYQRAGIALSDNKSLLVSSRLARRLRGLSLPTFRDYHRLLQQPDQAAELQTAIDLLTTNETYFFRESRHFDVIADHARNHGRSQGPYRIWSAACSSGEEPYGLAMVLNERLGESGWEIVASDLSATMLARAREARYDIAAARQIPPAYLRRYCLKGTGAFDDTLLIQRHLRSRVSFDQVNLNEALPPLGLFDAILIRNVMIYFDAETKQRVVDRLLAVLRPGGLLIVSHAESLNGITGPLIKVSPSIYQRPGRVEVDYRRRQLP</sequence>
<evidence type="ECO:0000313" key="9">
    <source>
        <dbReference type="Proteomes" id="UP000199758"/>
    </source>
</evidence>
<dbReference type="SMART" id="SM00138">
    <property type="entry name" value="MeTrc"/>
    <property type="match status" value="1"/>
</dbReference>
<dbReference type="InterPro" id="IPR036804">
    <property type="entry name" value="CheR_N_sf"/>
</dbReference>
<dbReference type="InterPro" id="IPR000780">
    <property type="entry name" value="CheR_MeTrfase"/>
</dbReference>
<dbReference type="Pfam" id="PF01739">
    <property type="entry name" value="CheR"/>
    <property type="match status" value="1"/>
</dbReference>
<dbReference type="Pfam" id="PF03705">
    <property type="entry name" value="CheR_N"/>
    <property type="match status" value="1"/>
</dbReference>
<dbReference type="PIRSF" id="PIRSF000410">
    <property type="entry name" value="CheR"/>
    <property type="match status" value="1"/>
</dbReference>
<evidence type="ECO:0000256" key="5">
    <source>
        <dbReference type="PIRNR" id="PIRNR000410"/>
    </source>
</evidence>
<dbReference type="InterPro" id="IPR026024">
    <property type="entry name" value="Chemotaxis_MeTrfase_CheR"/>
</dbReference>
<dbReference type="InterPro" id="IPR022642">
    <property type="entry name" value="CheR_C"/>
</dbReference>
<evidence type="ECO:0000256" key="2">
    <source>
        <dbReference type="ARBA" id="ARBA00022603"/>
    </source>
</evidence>
<dbReference type="PANTHER" id="PTHR24422">
    <property type="entry name" value="CHEMOTAXIS PROTEIN METHYLTRANSFERASE"/>
    <property type="match status" value="1"/>
</dbReference>
<dbReference type="STRING" id="490188.SAMN04488068_0003"/>
<dbReference type="EMBL" id="FQWZ01000010">
    <property type="protein sequence ID" value="SHH34499.1"/>
    <property type="molecule type" value="Genomic_DNA"/>
</dbReference>
<organism evidence="8 9">
    <name type="scientific">Hydrocarboniphaga daqingensis</name>
    <dbReference type="NCBI Taxonomy" id="490188"/>
    <lineage>
        <taxon>Bacteria</taxon>
        <taxon>Pseudomonadati</taxon>
        <taxon>Pseudomonadota</taxon>
        <taxon>Gammaproteobacteria</taxon>
        <taxon>Nevskiales</taxon>
        <taxon>Nevskiaceae</taxon>
        <taxon>Hydrocarboniphaga</taxon>
    </lineage>
</organism>
<dbReference type="RefSeq" id="WP_072899560.1">
    <property type="nucleotide sequence ID" value="NZ_FQWZ01000010.1"/>
</dbReference>
<keyword evidence="3 5" id="KW-0808">Transferase</keyword>
<feature type="binding site" evidence="6">
    <location>
        <position position="84"/>
    </location>
    <ligand>
        <name>S-adenosyl-L-methionine</name>
        <dbReference type="ChEBI" id="CHEBI:59789"/>
    </ligand>
</feature>